<dbReference type="InterPro" id="IPR050166">
    <property type="entry name" value="ABC_transporter_ATP-bind"/>
</dbReference>
<comment type="caution">
    <text evidence="6">The sequence shown here is derived from an EMBL/GenBank/DDBJ whole genome shotgun (WGS) entry which is preliminary data.</text>
</comment>
<reference evidence="6 7" key="1">
    <citation type="submission" date="2011-10" db="EMBL/GenBank/DDBJ databases">
        <title>Genome Sequence of Commensalibacter intestini A911, isolated from Drosophila gut.</title>
        <authorList>
            <person name="Lee W.-J."/>
            <person name="Kim E.-K."/>
        </authorList>
    </citation>
    <scope>NUCLEOTIDE SEQUENCE [LARGE SCALE GENOMIC DNA]</scope>
    <source>
        <strain evidence="6 7">A911</strain>
    </source>
</reference>
<evidence type="ECO:0000259" key="5">
    <source>
        <dbReference type="PROSITE" id="PS50893"/>
    </source>
</evidence>
<dbReference type="PROSITE" id="PS00211">
    <property type="entry name" value="ABC_TRANSPORTER_1"/>
    <property type="match status" value="1"/>
</dbReference>
<evidence type="ECO:0000256" key="1">
    <source>
        <dbReference type="ARBA" id="ARBA00005417"/>
    </source>
</evidence>
<dbReference type="GO" id="GO:0016887">
    <property type="term" value="F:ATP hydrolysis activity"/>
    <property type="evidence" value="ECO:0007669"/>
    <property type="project" value="InterPro"/>
</dbReference>
<dbReference type="STRING" id="1088868.CIN_04720"/>
<sequence length="213" mass="23610">MFNILLGTSGVGKSSLLKMIAGLLPITQGEITSDHSEALSSQISYMAQQDLLMPWTTILQNVMIGSKLRKEKKEKTRALHILKQVGLDGAANQFPFQLSGGMRQRAALARTLYENRPVILMDEPFSALDSVTRSKMQEYTADLLKGKTVILITHDPFEACRLGENIQVLAGNPVQIYDIPPIEGTIPRHPEALNLQQAQAHLLNLLIEKNILQ</sequence>
<protein>
    <submittedName>
        <fullName evidence="6">ABC transporter ATP-binding protein</fullName>
    </submittedName>
</protein>
<dbReference type="Pfam" id="PF00005">
    <property type="entry name" value="ABC_tran"/>
    <property type="match status" value="1"/>
</dbReference>
<dbReference type="EMBL" id="AGFR01000003">
    <property type="protein sequence ID" value="EHD14540.1"/>
    <property type="molecule type" value="Genomic_DNA"/>
</dbReference>
<accession>G6EYF2</accession>
<evidence type="ECO:0000256" key="3">
    <source>
        <dbReference type="ARBA" id="ARBA00022741"/>
    </source>
</evidence>
<evidence type="ECO:0000313" key="7">
    <source>
        <dbReference type="Proteomes" id="UP000005939"/>
    </source>
</evidence>
<evidence type="ECO:0000313" key="6">
    <source>
        <dbReference type="EMBL" id="EHD14540.1"/>
    </source>
</evidence>
<dbReference type="PANTHER" id="PTHR42788:SF13">
    <property type="entry name" value="ALIPHATIC SULFONATES IMPORT ATP-BINDING PROTEIN SSUB"/>
    <property type="match status" value="1"/>
</dbReference>
<proteinExistence type="inferred from homology"/>
<dbReference type="InterPro" id="IPR017871">
    <property type="entry name" value="ABC_transporter-like_CS"/>
</dbReference>
<dbReference type="SMART" id="SM00382">
    <property type="entry name" value="AAA"/>
    <property type="match status" value="1"/>
</dbReference>
<evidence type="ECO:0000256" key="2">
    <source>
        <dbReference type="ARBA" id="ARBA00022448"/>
    </source>
</evidence>
<dbReference type="PANTHER" id="PTHR42788">
    <property type="entry name" value="TAURINE IMPORT ATP-BINDING PROTEIN-RELATED"/>
    <property type="match status" value="1"/>
</dbReference>
<evidence type="ECO:0000256" key="4">
    <source>
        <dbReference type="ARBA" id="ARBA00022840"/>
    </source>
</evidence>
<dbReference type="AlphaFoldDB" id="G6EYF2"/>
<keyword evidence="3" id="KW-0547">Nucleotide-binding</keyword>
<dbReference type="Gene3D" id="3.40.50.300">
    <property type="entry name" value="P-loop containing nucleotide triphosphate hydrolases"/>
    <property type="match status" value="1"/>
</dbReference>
<dbReference type="Proteomes" id="UP000005939">
    <property type="component" value="Unassembled WGS sequence"/>
</dbReference>
<dbReference type="InterPro" id="IPR003593">
    <property type="entry name" value="AAA+_ATPase"/>
</dbReference>
<keyword evidence="2" id="KW-0813">Transport</keyword>
<dbReference type="InterPro" id="IPR027417">
    <property type="entry name" value="P-loop_NTPase"/>
</dbReference>
<dbReference type="InterPro" id="IPR003439">
    <property type="entry name" value="ABC_transporter-like_ATP-bd"/>
</dbReference>
<gene>
    <name evidence="6" type="ORF">CIN_04720</name>
</gene>
<dbReference type="SUPFAM" id="SSF52540">
    <property type="entry name" value="P-loop containing nucleoside triphosphate hydrolases"/>
    <property type="match status" value="1"/>
</dbReference>
<comment type="similarity">
    <text evidence="1">Belongs to the ABC transporter superfamily.</text>
</comment>
<keyword evidence="4 6" id="KW-0067">ATP-binding</keyword>
<dbReference type="PROSITE" id="PS50893">
    <property type="entry name" value="ABC_TRANSPORTER_2"/>
    <property type="match status" value="1"/>
</dbReference>
<dbReference type="eggNOG" id="COG1116">
    <property type="taxonomic scope" value="Bacteria"/>
</dbReference>
<organism evidence="6 7">
    <name type="scientific">Commensalibacter intestini A911</name>
    <dbReference type="NCBI Taxonomy" id="1088868"/>
    <lineage>
        <taxon>Bacteria</taxon>
        <taxon>Pseudomonadati</taxon>
        <taxon>Pseudomonadota</taxon>
        <taxon>Alphaproteobacteria</taxon>
        <taxon>Acetobacterales</taxon>
        <taxon>Acetobacteraceae</taxon>
    </lineage>
</organism>
<name>G6EYF2_9PROT</name>
<feature type="domain" description="ABC transporter" evidence="5">
    <location>
        <begin position="1"/>
        <end position="196"/>
    </location>
</feature>
<dbReference type="GO" id="GO:0005524">
    <property type="term" value="F:ATP binding"/>
    <property type="evidence" value="ECO:0007669"/>
    <property type="project" value="UniProtKB-KW"/>
</dbReference>